<feature type="transmembrane region" description="Helical" evidence="6">
    <location>
        <begin position="39"/>
        <end position="60"/>
    </location>
</feature>
<feature type="transmembrane region" description="Helical" evidence="6">
    <location>
        <begin position="129"/>
        <end position="153"/>
    </location>
</feature>
<comment type="subcellular location">
    <subcellularLocation>
        <location evidence="1">Membrane</location>
        <topology evidence="1">Multi-pass membrane protein</topology>
    </subcellularLocation>
</comment>
<feature type="transmembrane region" description="Helical" evidence="6">
    <location>
        <begin position="173"/>
        <end position="190"/>
    </location>
</feature>
<dbReference type="GO" id="GO:0016020">
    <property type="term" value="C:membrane"/>
    <property type="evidence" value="ECO:0007669"/>
    <property type="project" value="UniProtKB-SubCell"/>
</dbReference>
<evidence type="ECO:0000256" key="4">
    <source>
        <dbReference type="ARBA" id="ARBA00022989"/>
    </source>
</evidence>
<comment type="caution">
    <text evidence="7">The sequence shown here is derived from an EMBL/GenBank/DDBJ whole genome shotgun (WGS) entry which is preliminary data.</text>
</comment>
<accession>A0AAN8IL16</accession>
<dbReference type="Pfam" id="PF10292">
    <property type="entry name" value="7TM_GPCR_Srab"/>
    <property type="match status" value="1"/>
</dbReference>
<proteinExistence type="inferred from homology"/>
<dbReference type="AlphaFoldDB" id="A0AAN8IL16"/>
<evidence type="ECO:0000256" key="5">
    <source>
        <dbReference type="ARBA" id="ARBA00023136"/>
    </source>
</evidence>
<evidence type="ECO:0000256" key="1">
    <source>
        <dbReference type="ARBA" id="ARBA00004141"/>
    </source>
</evidence>
<dbReference type="EMBL" id="WIXE01014159">
    <property type="protein sequence ID" value="KAK5974493.1"/>
    <property type="molecule type" value="Genomic_DNA"/>
</dbReference>
<evidence type="ECO:0000256" key="3">
    <source>
        <dbReference type="ARBA" id="ARBA00022692"/>
    </source>
</evidence>
<evidence type="ECO:0000256" key="6">
    <source>
        <dbReference type="SAM" id="Phobius"/>
    </source>
</evidence>
<dbReference type="PANTHER" id="PTHR31216">
    <property type="entry name" value="SERPENTINE RECEPTOR CLASS BETA-1-RELATED-RELATED"/>
    <property type="match status" value="1"/>
</dbReference>
<keyword evidence="8" id="KW-1185">Reference proteome</keyword>
<dbReference type="InterPro" id="IPR019408">
    <property type="entry name" value="7TM_GPCR_serpentine_rcpt_Srab"/>
</dbReference>
<dbReference type="InterPro" id="IPR002184">
    <property type="entry name" value="7TM_GPCR_serpentine_rcpt_Srb"/>
</dbReference>
<sequence length="230" mass="26633">MNVSLVYSLVLSQCMLISILVERFVAVVYIQDYESGYRLLGPALIATALLAAVLLIYFIFYGEHFDVPQLNGRSAPGTTYERSKVLFLSLLIANFVSVISSTVLYLASSRRQKMLTLSSRFQTNENTNTFGLLYWIFSIQFTALLFSQATSYYLVMYQHNNPLRFAYRENLDFFNYYSLILPLMSMLYLIRVKRRRIRDININIGIKATGAEGWTNYSTVIEKEWMQFPT</sequence>
<protein>
    <submittedName>
        <fullName evidence="7">Uncharacterized protein</fullName>
    </submittedName>
</protein>
<feature type="transmembrane region" description="Helical" evidence="6">
    <location>
        <begin position="85"/>
        <end position="108"/>
    </location>
</feature>
<keyword evidence="3 6" id="KW-0812">Transmembrane</keyword>
<gene>
    <name evidence="7" type="ORF">GCK32_006791</name>
</gene>
<keyword evidence="5 6" id="KW-0472">Membrane</keyword>
<dbReference type="Proteomes" id="UP001331761">
    <property type="component" value="Unassembled WGS sequence"/>
</dbReference>
<dbReference type="PANTHER" id="PTHR31216:SF11">
    <property type="entry name" value="SERPENTINE RECEPTOR CLASS BETA-16-RELATED"/>
    <property type="match status" value="1"/>
</dbReference>
<evidence type="ECO:0000313" key="8">
    <source>
        <dbReference type="Proteomes" id="UP001331761"/>
    </source>
</evidence>
<organism evidence="7 8">
    <name type="scientific">Trichostrongylus colubriformis</name>
    <name type="common">Black scour worm</name>
    <dbReference type="NCBI Taxonomy" id="6319"/>
    <lineage>
        <taxon>Eukaryota</taxon>
        <taxon>Metazoa</taxon>
        <taxon>Ecdysozoa</taxon>
        <taxon>Nematoda</taxon>
        <taxon>Chromadorea</taxon>
        <taxon>Rhabditida</taxon>
        <taxon>Rhabditina</taxon>
        <taxon>Rhabditomorpha</taxon>
        <taxon>Strongyloidea</taxon>
        <taxon>Trichostrongylidae</taxon>
        <taxon>Trichostrongylus</taxon>
    </lineage>
</organism>
<reference evidence="7 8" key="1">
    <citation type="submission" date="2019-10" db="EMBL/GenBank/DDBJ databases">
        <title>Assembly and Annotation for the nematode Trichostrongylus colubriformis.</title>
        <authorList>
            <person name="Martin J."/>
        </authorList>
    </citation>
    <scope>NUCLEOTIDE SEQUENCE [LARGE SCALE GENOMIC DNA]</scope>
    <source>
        <strain evidence="7">G859</strain>
        <tissue evidence="7">Whole worm</tissue>
    </source>
</reference>
<name>A0AAN8IL16_TRICO</name>
<feature type="transmembrane region" description="Helical" evidence="6">
    <location>
        <begin position="6"/>
        <end position="30"/>
    </location>
</feature>
<dbReference type="GO" id="GO:0007606">
    <property type="term" value="P:sensory perception of chemical stimulus"/>
    <property type="evidence" value="ECO:0007669"/>
    <property type="project" value="InterPro"/>
</dbReference>
<dbReference type="GO" id="GO:0004888">
    <property type="term" value="F:transmembrane signaling receptor activity"/>
    <property type="evidence" value="ECO:0007669"/>
    <property type="project" value="InterPro"/>
</dbReference>
<comment type="similarity">
    <text evidence="2">Belongs to the nematode receptor-like protein srb family.</text>
</comment>
<evidence type="ECO:0000256" key="2">
    <source>
        <dbReference type="ARBA" id="ARBA00006860"/>
    </source>
</evidence>
<evidence type="ECO:0000313" key="7">
    <source>
        <dbReference type="EMBL" id="KAK5974493.1"/>
    </source>
</evidence>
<keyword evidence="4 6" id="KW-1133">Transmembrane helix</keyword>
<dbReference type="PRINTS" id="PR00699">
    <property type="entry name" value="TMPROTEINSRB"/>
</dbReference>